<name>A0A346D3Y0_9HYME</name>
<keyword evidence="3 10" id="KW-0716">Sensory transduction</keyword>
<proteinExistence type="evidence at transcript level"/>
<dbReference type="PANTHER" id="PTHR21137">
    <property type="entry name" value="ODORANT RECEPTOR"/>
    <property type="match status" value="1"/>
</dbReference>
<evidence type="ECO:0000313" key="11">
    <source>
        <dbReference type="EMBL" id="AXM05150.1"/>
    </source>
</evidence>
<dbReference type="AlphaFoldDB" id="A0A346D3Y0"/>
<feature type="transmembrane region" description="Helical" evidence="10">
    <location>
        <begin position="149"/>
        <end position="171"/>
    </location>
</feature>
<comment type="caution">
    <text evidence="10">Lacks conserved residue(s) required for the propagation of feature annotation.</text>
</comment>
<evidence type="ECO:0000256" key="3">
    <source>
        <dbReference type="ARBA" id="ARBA00022606"/>
    </source>
</evidence>
<keyword evidence="7 10" id="KW-0472">Membrane</keyword>
<dbReference type="GO" id="GO:0005549">
    <property type="term" value="F:odorant binding"/>
    <property type="evidence" value="ECO:0007669"/>
    <property type="project" value="InterPro"/>
</dbReference>
<dbReference type="GO" id="GO:0004984">
    <property type="term" value="F:olfactory receptor activity"/>
    <property type="evidence" value="ECO:0007669"/>
    <property type="project" value="InterPro"/>
</dbReference>
<comment type="subcellular location">
    <subcellularLocation>
        <location evidence="1 10">Cell membrane</location>
        <topology evidence="1 10">Multi-pass membrane protein</topology>
    </subcellularLocation>
</comment>
<evidence type="ECO:0000256" key="10">
    <source>
        <dbReference type="RuleBase" id="RU351113"/>
    </source>
</evidence>
<evidence type="ECO:0000256" key="5">
    <source>
        <dbReference type="ARBA" id="ARBA00022725"/>
    </source>
</evidence>
<evidence type="ECO:0000256" key="6">
    <source>
        <dbReference type="ARBA" id="ARBA00022989"/>
    </source>
</evidence>
<dbReference type="EMBL" id="MG859322">
    <property type="protein sequence ID" value="AXM05150.1"/>
    <property type="molecule type" value="mRNA"/>
</dbReference>
<keyword evidence="2" id="KW-1003">Cell membrane</keyword>
<feature type="transmembrane region" description="Helical" evidence="10">
    <location>
        <begin position="203"/>
        <end position="220"/>
    </location>
</feature>
<keyword evidence="6 10" id="KW-1133">Transmembrane helix</keyword>
<dbReference type="GO" id="GO:0007165">
    <property type="term" value="P:signal transduction"/>
    <property type="evidence" value="ECO:0007669"/>
    <property type="project" value="UniProtKB-KW"/>
</dbReference>
<dbReference type="GO" id="GO:0005886">
    <property type="term" value="C:plasma membrane"/>
    <property type="evidence" value="ECO:0007669"/>
    <property type="project" value="UniProtKB-SubCell"/>
</dbReference>
<evidence type="ECO:0000256" key="7">
    <source>
        <dbReference type="ARBA" id="ARBA00023136"/>
    </source>
</evidence>
<organism evidence="11">
    <name type="scientific">Campoletis chlorideae</name>
    <dbReference type="NCBI Taxonomy" id="219166"/>
    <lineage>
        <taxon>Eukaryota</taxon>
        <taxon>Metazoa</taxon>
        <taxon>Ecdysozoa</taxon>
        <taxon>Arthropoda</taxon>
        <taxon>Hexapoda</taxon>
        <taxon>Insecta</taxon>
        <taxon>Pterygota</taxon>
        <taxon>Neoptera</taxon>
        <taxon>Endopterygota</taxon>
        <taxon>Hymenoptera</taxon>
        <taxon>Apocrita</taxon>
        <taxon>Ichneumonoidea</taxon>
        <taxon>Ichneumonidae</taxon>
        <taxon>Campopleginae</taxon>
        <taxon>Dusona group</taxon>
        <taxon>Campoletis</taxon>
    </lineage>
</organism>
<comment type="similarity">
    <text evidence="10">Belongs to the insect chemoreceptor superfamily. Heteromeric odorant receptor channel (TC 1.A.69) family.</text>
</comment>
<dbReference type="PANTHER" id="PTHR21137:SF35">
    <property type="entry name" value="ODORANT RECEPTOR 19A-RELATED"/>
    <property type="match status" value="1"/>
</dbReference>
<keyword evidence="8 10" id="KW-0675">Receptor</keyword>
<dbReference type="Pfam" id="PF02949">
    <property type="entry name" value="7tm_6"/>
    <property type="match status" value="1"/>
</dbReference>
<evidence type="ECO:0000256" key="1">
    <source>
        <dbReference type="ARBA" id="ARBA00004651"/>
    </source>
</evidence>
<keyword evidence="9 10" id="KW-0807">Transducer</keyword>
<feature type="transmembrane region" description="Helical" evidence="10">
    <location>
        <begin position="288"/>
        <end position="307"/>
    </location>
</feature>
<keyword evidence="4 10" id="KW-0812">Transmembrane</keyword>
<protein>
    <recommendedName>
        <fullName evidence="10">Odorant receptor</fullName>
    </recommendedName>
</protein>
<reference evidence="11" key="2">
    <citation type="submission" date="2018-01" db="EMBL/GenBank/DDBJ databases">
        <authorList>
            <person name="Gaut B.S."/>
            <person name="Morton B.R."/>
            <person name="Clegg M.T."/>
            <person name="Duvall M.R."/>
        </authorList>
    </citation>
    <scope>NUCLEOTIDE SEQUENCE</scope>
    <source>
        <strain evidence="11">CchlOR30</strain>
    </source>
</reference>
<sequence>MSLEVKRPEPVDHVIIENKDYKSDLKFTVHYTRKLLGILGVWPLVKRNSQRRELIISSLLITTGMLLVSFVMVPVLGFIVMRVKSLSGFLKVFGPATVSSSNFVKYWIFIFRRNTLKLCFEHVENDWKMASTVLDREIMKKNAIRGRRVCILCMFFMYSTGIMYHTLMPIWRGKKAQALNKSGRILPYPVYDLYLNAQATPQFQIIFAVSCLTGCVLYTIRVASCSLVTIFVAHACGQVEIIRNRLDTLFDQLDDNIQLLNSRISFLVRTHVGLLRLVDTTQTALKEIFVVEVISATLIICLLEWRLTQWQTSDNVTIFTYFVVLISVTFNLIIFCCSGELLMEQCEDIGKATYLSDWWKMRGTNGRALCLLIAMANIPRKFSAAGMMDLSVASFGAIIRTSVAYLNMLRTFNV</sequence>
<dbReference type="InterPro" id="IPR004117">
    <property type="entry name" value="7tm6_olfct_rcpt"/>
</dbReference>
<feature type="transmembrane region" description="Helical" evidence="10">
    <location>
        <begin position="54"/>
        <end position="80"/>
    </location>
</feature>
<reference evidence="11" key="1">
    <citation type="journal article" date="2018" name="Insect Mol. Biol.">
        <title>An odorant receptor mediates the attractiveness of cis-jasmone to Campoletis chlorideae, the endoparasitoid of Helicoverpa armigera.</title>
        <authorList>
            <person name="Sun Y.L."/>
            <person name="Dong J.F."/>
            <person name="Ning C."/>
            <person name="Ding P.P."/>
            <person name="Huang L.Q."/>
            <person name="Sun J.G."/>
            <person name="Wang C.Z."/>
        </authorList>
    </citation>
    <scope>NUCLEOTIDE SEQUENCE</scope>
    <source>
        <strain evidence="11">CchlOR30</strain>
    </source>
</reference>
<evidence type="ECO:0000256" key="4">
    <source>
        <dbReference type="ARBA" id="ARBA00022692"/>
    </source>
</evidence>
<evidence type="ECO:0000256" key="2">
    <source>
        <dbReference type="ARBA" id="ARBA00022475"/>
    </source>
</evidence>
<feature type="transmembrane region" description="Helical" evidence="10">
    <location>
        <begin position="92"/>
        <end position="111"/>
    </location>
</feature>
<keyword evidence="5 10" id="KW-0552">Olfaction</keyword>
<feature type="transmembrane region" description="Helical" evidence="10">
    <location>
        <begin position="319"/>
        <end position="342"/>
    </location>
</feature>
<accession>A0A346D3Y0</accession>
<evidence type="ECO:0000256" key="9">
    <source>
        <dbReference type="ARBA" id="ARBA00023224"/>
    </source>
</evidence>
<evidence type="ECO:0000256" key="8">
    <source>
        <dbReference type="ARBA" id="ARBA00023170"/>
    </source>
</evidence>